<keyword evidence="2" id="KW-0732">Signal</keyword>
<accession>A0A368GHG6</accession>
<keyword evidence="4" id="KW-1185">Reference proteome</keyword>
<evidence type="ECO:0000313" key="4">
    <source>
        <dbReference type="Proteomes" id="UP000252519"/>
    </source>
</evidence>
<evidence type="ECO:0000313" key="3">
    <source>
        <dbReference type="EMBL" id="RCN43792.1"/>
    </source>
</evidence>
<feature type="region of interest" description="Disordered" evidence="1">
    <location>
        <begin position="21"/>
        <end position="52"/>
    </location>
</feature>
<name>A0A368GHG6_ANCCA</name>
<dbReference type="Proteomes" id="UP000252519">
    <property type="component" value="Unassembled WGS sequence"/>
</dbReference>
<evidence type="ECO:0000256" key="2">
    <source>
        <dbReference type="SAM" id="SignalP"/>
    </source>
</evidence>
<protein>
    <submittedName>
        <fullName evidence="3">Uncharacterized protein</fullName>
    </submittedName>
</protein>
<feature type="chain" id="PRO_5016637812" evidence="2">
    <location>
        <begin position="17"/>
        <end position="256"/>
    </location>
</feature>
<comment type="caution">
    <text evidence="3">The sequence shown here is derived from an EMBL/GenBank/DDBJ whole genome shotgun (WGS) entry which is preliminary data.</text>
</comment>
<dbReference type="OrthoDB" id="5899702at2759"/>
<dbReference type="AlphaFoldDB" id="A0A368GHG6"/>
<feature type="compositionally biased region" description="Polar residues" evidence="1">
    <location>
        <begin position="39"/>
        <end position="49"/>
    </location>
</feature>
<organism evidence="3 4">
    <name type="scientific">Ancylostoma caninum</name>
    <name type="common">Dog hookworm</name>
    <dbReference type="NCBI Taxonomy" id="29170"/>
    <lineage>
        <taxon>Eukaryota</taxon>
        <taxon>Metazoa</taxon>
        <taxon>Ecdysozoa</taxon>
        <taxon>Nematoda</taxon>
        <taxon>Chromadorea</taxon>
        <taxon>Rhabditida</taxon>
        <taxon>Rhabditina</taxon>
        <taxon>Rhabditomorpha</taxon>
        <taxon>Strongyloidea</taxon>
        <taxon>Ancylostomatidae</taxon>
        <taxon>Ancylostomatinae</taxon>
        <taxon>Ancylostoma</taxon>
    </lineage>
</organism>
<feature type="signal peptide" evidence="2">
    <location>
        <begin position="1"/>
        <end position="16"/>
    </location>
</feature>
<sequence length="256" mass="30456">MFWLLFTYLLLPSLDGRSPMARPPTLSASEQPEKDAPLDQSTSTPSRTFPDSVRRRIPRSLQRDEQLPTLNSFHDTGYFSQYHLDDRVYNALFLLKTLKTLDVQERNARMMYYTTPLFNRLFRSHEQATFSELVDEALQRTTNTTFEDLTKFKVAHLINNHLVYYLEAKRLLENTRNHDDGRRERRILREIITPLEETIMHGDVPYNKVEEAVKELQRLYKSATFIRLHQDNRWIKEQINNRLNKGNDLYSNDYLQ</sequence>
<dbReference type="EMBL" id="JOJR01000147">
    <property type="protein sequence ID" value="RCN43792.1"/>
    <property type="molecule type" value="Genomic_DNA"/>
</dbReference>
<evidence type="ECO:0000256" key="1">
    <source>
        <dbReference type="SAM" id="MobiDB-lite"/>
    </source>
</evidence>
<gene>
    <name evidence="3" type="ORF">ANCCAN_10264</name>
</gene>
<proteinExistence type="predicted"/>
<reference evidence="3 4" key="1">
    <citation type="submission" date="2014-10" db="EMBL/GenBank/DDBJ databases">
        <title>Draft genome of the hookworm Ancylostoma caninum.</title>
        <authorList>
            <person name="Mitreva M."/>
        </authorList>
    </citation>
    <scope>NUCLEOTIDE SEQUENCE [LARGE SCALE GENOMIC DNA]</scope>
    <source>
        <strain evidence="3 4">Baltimore</strain>
    </source>
</reference>